<accession>A0A0A9HC87</accession>
<dbReference type="AlphaFoldDB" id="A0A0A9HC87"/>
<sequence>MLAPRHISCRCHTGPRFSSTE</sequence>
<reference evidence="1" key="1">
    <citation type="submission" date="2014-09" db="EMBL/GenBank/DDBJ databases">
        <authorList>
            <person name="Magalhaes I.L.F."/>
            <person name="Oliveira U."/>
            <person name="Santos F.R."/>
            <person name="Vidigal T.H.D.A."/>
            <person name="Brescovit A.D."/>
            <person name="Santos A.J."/>
        </authorList>
    </citation>
    <scope>NUCLEOTIDE SEQUENCE</scope>
    <source>
        <tissue evidence="1">Shoot tissue taken approximately 20 cm above the soil surface</tissue>
    </source>
</reference>
<protein>
    <submittedName>
        <fullName evidence="1">Uncharacterized protein</fullName>
    </submittedName>
</protein>
<evidence type="ECO:0000313" key="1">
    <source>
        <dbReference type="EMBL" id="JAE32451.1"/>
    </source>
</evidence>
<organism evidence="1">
    <name type="scientific">Arundo donax</name>
    <name type="common">Giant reed</name>
    <name type="synonym">Donax arundinaceus</name>
    <dbReference type="NCBI Taxonomy" id="35708"/>
    <lineage>
        <taxon>Eukaryota</taxon>
        <taxon>Viridiplantae</taxon>
        <taxon>Streptophyta</taxon>
        <taxon>Embryophyta</taxon>
        <taxon>Tracheophyta</taxon>
        <taxon>Spermatophyta</taxon>
        <taxon>Magnoliopsida</taxon>
        <taxon>Liliopsida</taxon>
        <taxon>Poales</taxon>
        <taxon>Poaceae</taxon>
        <taxon>PACMAD clade</taxon>
        <taxon>Arundinoideae</taxon>
        <taxon>Arundineae</taxon>
        <taxon>Arundo</taxon>
    </lineage>
</organism>
<name>A0A0A9HC87_ARUDO</name>
<reference evidence="1" key="2">
    <citation type="journal article" date="2015" name="Data Brief">
        <title>Shoot transcriptome of the giant reed, Arundo donax.</title>
        <authorList>
            <person name="Barrero R.A."/>
            <person name="Guerrero F.D."/>
            <person name="Moolhuijzen P."/>
            <person name="Goolsby J.A."/>
            <person name="Tidwell J."/>
            <person name="Bellgard S.E."/>
            <person name="Bellgard M.I."/>
        </authorList>
    </citation>
    <scope>NUCLEOTIDE SEQUENCE</scope>
    <source>
        <tissue evidence="1">Shoot tissue taken approximately 20 cm above the soil surface</tissue>
    </source>
</reference>
<proteinExistence type="predicted"/>
<dbReference type="EMBL" id="GBRH01165445">
    <property type="protein sequence ID" value="JAE32451.1"/>
    <property type="molecule type" value="Transcribed_RNA"/>
</dbReference>